<evidence type="ECO:0000313" key="2">
    <source>
        <dbReference type="Proteomes" id="UP000654345"/>
    </source>
</evidence>
<proteinExistence type="predicted"/>
<organism evidence="1 2">
    <name type="scientific">Ktedonobacter robiniae</name>
    <dbReference type="NCBI Taxonomy" id="2778365"/>
    <lineage>
        <taxon>Bacteria</taxon>
        <taxon>Bacillati</taxon>
        <taxon>Chloroflexota</taxon>
        <taxon>Ktedonobacteria</taxon>
        <taxon>Ktedonobacterales</taxon>
        <taxon>Ktedonobacteraceae</taxon>
        <taxon>Ktedonobacter</taxon>
    </lineage>
</organism>
<comment type="caution">
    <text evidence="1">The sequence shown here is derived from an EMBL/GenBank/DDBJ whole genome shotgun (WGS) entry which is preliminary data.</text>
</comment>
<evidence type="ECO:0000313" key="1">
    <source>
        <dbReference type="EMBL" id="GHO54941.1"/>
    </source>
</evidence>
<dbReference type="Proteomes" id="UP000654345">
    <property type="component" value="Unassembled WGS sequence"/>
</dbReference>
<dbReference type="EMBL" id="BNJG01000001">
    <property type="protein sequence ID" value="GHO54941.1"/>
    <property type="molecule type" value="Genomic_DNA"/>
</dbReference>
<keyword evidence="2" id="KW-1185">Reference proteome</keyword>
<name>A0ABQ3UQB7_9CHLR</name>
<reference evidence="1 2" key="1">
    <citation type="journal article" date="2021" name="Int. J. Syst. Evol. Microbiol.">
        <title>Reticulibacter mediterranei gen. nov., sp. nov., within the new family Reticulibacteraceae fam. nov., and Ktedonospora formicarum gen. nov., sp. nov., Ktedonobacter robiniae sp. nov., Dictyobacter formicarum sp. nov. and Dictyobacter arantiisoli sp. nov., belonging to the class Ktedonobacteria.</title>
        <authorList>
            <person name="Yabe S."/>
            <person name="Zheng Y."/>
            <person name="Wang C.M."/>
            <person name="Sakai Y."/>
            <person name="Abe K."/>
            <person name="Yokota A."/>
            <person name="Donadio S."/>
            <person name="Cavaletti L."/>
            <person name="Monciardini P."/>
        </authorList>
    </citation>
    <scope>NUCLEOTIDE SEQUENCE [LARGE SCALE GENOMIC DNA]</scope>
    <source>
        <strain evidence="1 2">SOSP1-30</strain>
    </source>
</reference>
<gene>
    <name evidence="1" type="ORF">KSB_34160</name>
</gene>
<protein>
    <submittedName>
        <fullName evidence="1">Uncharacterized protein</fullName>
    </submittedName>
</protein>
<accession>A0ABQ3UQB7</accession>
<sequence>MLVSAIYKGFTKSTFNVRFRAYGAYKSKGCGCGKGAIAPLPHPHPVFSNIGPLGNVDFKFPGRQNWRLELAKGIGCSHK</sequence>